<evidence type="ECO:0000256" key="1">
    <source>
        <dbReference type="ARBA" id="ARBA00001947"/>
    </source>
</evidence>
<dbReference type="GO" id="GO:0016788">
    <property type="term" value="F:hydrolase activity, acting on ester bonds"/>
    <property type="evidence" value="ECO:0007669"/>
    <property type="project" value="InterPro"/>
</dbReference>
<dbReference type="Pfam" id="PF24827">
    <property type="entry name" value="AstE_AspA_cat"/>
    <property type="match status" value="1"/>
</dbReference>
<dbReference type="Gene3D" id="3.40.630.10">
    <property type="entry name" value="Zn peptidases"/>
    <property type="match status" value="1"/>
</dbReference>
<dbReference type="SUPFAM" id="SSF53187">
    <property type="entry name" value="Zn-dependent exopeptidases"/>
    <property type="match status" value="1"/>
</dbReference>
<evidence type="ECO:0000256" key="4">
    <source>
        <dbReference type="ARBA" id="ARBA00022833"/>
    </source>
</evidence>
<dbReference type="STRING" id="168384.SAMN05660368_02196"/>
<proteinExistence type="predicted"/>
<accession>C6LA99</accession>
<evidence type="ECO:0000259" key="5">
    <source>
        <dbReference type="Pfam" id="PF24827"/>
    </source>
</evidence>
<comment type="cofactor">
    <cofactor evidence="1">
        <name>Zn(2+)</name>
        <dbReference type="ChEBI" id="CHEBI:29105"/>
    </cofactor>
</comment>
<evidence type="ECO:0000256" key="3">
    <source>
        <dbReference type="ARBA" id="ARBA00022801"/>
    </source>
</evidence>
<sequence length="311" mass="35296">MRTEDIYTLDGVYREPMRVQGYFFGKGKKAACIVGSLRGNEIQQLYVCSQLVKALEELEKKGAIAANNEILVIPAVNLYSMNIERRFWPLDNTDINRMFPGYSEGETTQRIAGGVFSRVKDYGYGIQFTSFYTPGDFVPHVRIMDTGHTNESLSNLFGLPYAVLRKPRPIDTATLNYNWQIWESSAFSVYTKETDCIDEASAQQAVAAVLRFLTRMGVIRYHSHSGYIASIIKEEELRTVHADAGGIYRRHAKPGDEVVCGEVMAEILHPYEGYVMSQVIAPVDGIVFFAHKKPLVREHEIVYRLIKRLHL</sequence>
<evidence type="ECO:0000313" key="7">
    <source>
        <dbReference type="Proteomes" id="UP000005561"/>
    </source>
</evidence>
<dbReference type="CDD" id="cd06253">
    <property type="entry name" value="M14_ASTE_ASPA-like"/>
    <property type="match status" value="1"/>
</dbReference>
<keyword evidence="3" id="KW-0378">Hydrolase</keyword>
<evidence type="ECO:0000256" key="2">
    <source>
        <dbReference type="ARBA" id="ARBA00022723"/>
    </source>
</evidence>
<comment type="caution">
    <text evidence="6">The sequence shown here is derived from an EMBL/GenBank/DDBJ whole genome shotgun (WGS) entry which is preliminary data.</text>
</comment>
<keyword evidence="4" id="KW-0862">Zinc</keyword>
<dbReference type="InterPro" id="IPR053138">
    <property type="entry name" value="N-alpha-Ac-DABA_deacetylase"/>
</dbReference>
<dbReference type="GO" id="GO:0046872">
    <property type="term" value="F:metal ion binding"/>
    <property type="evidence" value="ECO:0007669"/>
    <property type="project" value="UniProtKB-KW"/>
</dbReference>
<dbReference type="PANTHER" id="PTHR37326">
    <property type="entry name" value="BLL3975 PROTEIN"/>
    <property type="match status" value="1"/>
</dbReference>
<organism evidence="6 7">
    <name type="scientific">Marvinbryantia formatexigens DSM 14469</name>
    <dbReference type="NCBI Taxonomy" id="478749"/>
    <lineage>
        <taxon>Bacteria</taxon>
        <taxon>Bacillati</taxon>
        <taxon>Bacillota</taxon>
        <taxon>Clostridia</taxon>
        <taxon>Lachnospirales</taxon>
        <taxon>Lachnospiraceae</taxon>
        <taxon>Marvinbryantia</taxon>
    </lineage>
</organism>
<dbReference type="EMBL" id="ACCL02000002">
    <property type="protein sequence ID" value="EET62506.1"/>
    <property type="molecule type" value="Genomic_DNA"/>
</dbReference>
<name>C6LA99_9FIRM</name>
<dbReference type="eggNOG" id="COG3608">
    <property type="taxonomic scope" value="Bacteria"/>
</dbReference>
<gene>
    <name evidence="6" type="ORF">BRYFOR_05541</name>
</gene>
<dbReference type="Proteomes" id="UP000005561">
    <property type="component" value="Unassembled WGS sequence"/>
</dbReference>
<reference evidence="6" key="1">
    <citation type="submission" date="2009-07" db="EMBL/GenBank/DDBJ databases">
        <authorList>
            <person name="Weinstock G."/>
            <person name="Sodergren E."/>
            <person name="Clifton S."/>
            <person name="Fulton L."/>
            <person name="Fulton B."/>
            <person name="Courtney L."/>
            <person name="Fronick C."/>
            <person name="Harrison M."/>
            <person name="Strong C."/>
            <person name="Farmer C."/>
            <person name="Delahaunty K."/>
            <person name="Markovic C."/>
            <person name="Hall O."/>
            <person name="Minx P."/>
            <person name="Tomlinson C."/>
            <person name="Mitreva M."/>
            <person name="Nelson J."/>
            <person name="Hou S."/>
            <person name="Wollam A."/>
            <person name="Pepin K.H."/>
            <person name="Johnson M."/>
            <person name="Bhonagiri V."/>
            <person name="Nash W.E."/>
            <person name="Warren W."/>
            <person name="Chinwalla A."/>
            <person name="Mardis E.R."/>
            <person name="Wilson R.K."/>
        </authorList>
    </citation>
    <scope>NUCLEOTIDE SEQUENCE [LARGE SCALE GENOMIC DNA]</scope>
    <source>
        <strain evidence="6">DSM 14469</strain>
    </source>
</reference>
<keyword evidence="7" id="KW-1185">Reference proteome</keyword>
<dbReference type="AlphaFoldDB" id="C6LA99"/>
<dbReference type="RefSeq" id="WP_006860341.1">
    <property type="nucleotide sequence ID" value="NZ_ACCL02000002.1"/>
</dbReference>
<protein>
    <submittedName>
        <fullName evidence="6">Succinylglutamate desuccinylase/aspartoacylase family protein</fullName>
    </submittedName>
</protein>
<evidence type="ECO:0000313" key="6">
    <source>
        <dbReference type="EMBL" id="EET62506.1"/>
    </source>
</evidence>
<dbReference type="OrthoDB" id="9782876at2"/>
<feature type="domain" description="Succinylglutamate desuccinylase/Aspartoacylase catalytic" evidence="5">
    <location>
        <begin position="30"/>
        <end position="112"/>
    </location>
</feature>
<dbReference type="InterPro" id="IPR055438">
    <property type="entry name" value="AstE_AspA_cat"/>
</dbReference>
<keyword evidence="2" id="KW-0479">Metal-binding</keyword>
<dbReference type="PANTHER" id="PTHR37326:SF1">
    <property type="entry name" value="BLL3975 PROTEIN"/>
    <property type="match status" value="1"/>
</dbReference>